<evidence type="ECO:0000256" key="2">
    <source>
        <dbReference type="ARBA" id="ARBA00023043"/>
    </source>
</evidence>
<dbReference type="InterPro" id="IPR036770">
    <property type="entry name" value="Ankyrin_rpt-contain_sf"/>
</dbReference>
<dbReference type="InterPro" id="IPR002110">
    <property type="entry name" value="Ankyrin_rpt"/>
</dbReference>
<feature type="repeat" description="ANK" evidence="3">
    <location>
        <begin position="529"/>
        <end position="561"/>
    </location>
</feature>
<keyword evidence="2 3" id="KW-0040">ANK repeat</keyword>
<dbReference type="PROSITE" id="PS50297">
    <property type="entry name" value="ANK_REP_REGION"/>
    <property type="match status" value="3"/>
</dbReference>
<proteinExistence type="predicted"/>
<feature type="repeat" description="ANK" evidence="3">
    <location>
        <begin position="126"/>
        <end position="158"/>
    </location>
</feature>
<protein>
    <submittedName>
        <fullName evidence="4">Ankyrin repeat protein RF_0381</fullName>
    </submittedName>
</protein>
<keyword evidence="1" id="KW-0677">Repeat</keyword>
<name>A0A8D8QF89_9HEMI</name>
<dbReference type="Gene3D" id="1.25.40.20">
    <property type="entry name" value="Ankyrin repeat-containing domain"/>
    <property type="match status" value="3"/>
</dbReference>
<dbReference type="PROSITE" id="PS50088">
    <property type="entry name" value="ANK_REPEAT"/>
    <property type="match status" value="5"/>
</dbReference>
<evidence type="ECO:0000256" key="3">
    <source>
        <dbReference type="PROSITE-ProRule" id="PRU00023"/>
    </source>
</evidence>
<organism evidence="4">
    <name type="scientific">Cacopsylla melanoneura</name>
    <dbReference type="NCBI Taxonomy" id="428564"/>
    <lineage>
        <taxon>Eukaryota</taxon>
        <taxon>Metazoa</taxon>
        <taxon>Ecdysozoa</taxon>
        <taxon>Arthropoda</taxon>
        <taxon>Hexapoda</taxon>
        <taxon>Insecta</taxon>
        <taxon>Pterygota</taxon>
        <taxon>Neoptera</taxon>
        <taxon>Paraneoptera</taxon>
        <taxon>Hemiptera</taxon>
        <taxon>Sternorrhyncha</taxon>
        <taxon>Psylloidea</taxon>
        <taxon>Psyllidae</taxon>
        <taxon>Psyllinae</taxon>
        <taxon>Cacopsylla</taxon>
    </lineage>
</organism>
<accession>A0A8D8QF89</accession>
<sequence>MECIIKNGGLVDATVLVPQLDFQESHFTPLLFAIELKCLPSVKVLLRSGASVNVKVNSNGRTVLFTAVQTNTFKIVKEVLDYKPDITEFDNKQSLPLAVSGNGEISRLIVNSLLDYGLVIDATFIHDMNFIFEAVTNGHISIVGQLLERGANVNSKDSNDNSILYRAVEQDNLKMVEEILKYKPDVNEKSSIESFTIAVSGDGDHSKRIVESLLEYGFSINSERLQDKTFIFNAVKKNHVSMVGHLLSRGMDVNIKDHLGYSILYTAVRHKNLNMVQEILKYKPDIQDTSNIQSLTMGVSAYAKSLQLIVENLLEYGFPITSKNKQNEKFMLDTIRNHHLKVMDLLIKSGANVNAEIQGKCLLEVGFSSRYHYHTDMAKLLIENGAQVKNELLKKAAENWKPDFVELFLQHGADPNFADENGKTVLHYIVNNTNISYDAKMISIAISLLKFGAKIDTQTKQGNTVLHVVCGKKGYFEEDVEFLCKHGARVDIKNESGKTALHLVIESGNIATVRTLLSHGANIHSRDNEGRTPLHIACLLWITEKIRFLIEHGANVDCKDNNGGSAIQVSLRADGRLANSTGNLYNTMSETDCNTFDLMLNCSSNNIQDLIKTTELLMSKQQSSNYNRSRMRCTLVKHVSKLRELGFHDDEDDIQFQRMFKQLTNTIDQRELTTFVSRCSVEVQIMKVESIGDTKISYYDFLRKTCHRVALCLKNKSFCTGLELSQFKTSFPSYATMVENKFKQGQMRLNLLKEVNLKRQYLFPELTFDCVQELLEYLDIEDFHTLVRVFPADRNVSVVENPTSPIATDKEDILDISTLAL</sequence>
<dbReference type="PANTHER" id="PTHR24198">
    <property type="entry name" value="ANKYRIN REPEAT AND PROTEIN KINASE DOMAIN-CONTAINING PROTEIN"/>
    <property type="match status" value="1"/>
</dbReference>
<feature type="repeat" description="ANK" evidence="3">
    <location>
        <begin position="496"/>
        <end position="528"/>
    </location>
</feature>
<dbReference type="Pfam" id="PF00023">
    <property type="entry name" value="Ank"/>
    <property type="match status" value="1"/>
</dbReference>
<reference evidence="4" key="1">
    <citation type="submission" date="2021-05" db="EMBL/GenBank/DDBJ databases">
        <authorList>
            <person name="Alioto T."/>
            <person name="Alioto T."/>
            <person name="Gomez Garrido J."/>
        </authorList>
    </citation>
    <scope>NUCLEOTIDE SEQUENCE</scope>
</reference>
<dbReference type="EMBL" id="HBUF01074574">
    <property type="protein sequence ID" value="CAG6630729.1"/>
    <property type="molecule type" value="Transcribed_RNA"/>
</dbReference>
<dbReference type="PANTHER" id="PTHR24198:SF165">
    <property type="entry name" value="ANKYRIN REPEAT-CONTAINING PROTEIN-RELATED"/>
    <property type="match status" value="1"/>
</dbReference>
<evidence type="ECO:0000256" key="1">
    <source>
        <dbReference type="ARBA" id="ARBA00022737"/>
    </source>
</evidence>
<evidence type="ECO:0000313" key="4">
    <source>
        <dbReference type="EMBL" id="CAG6630729.1"/>
    </source>
</evidence>
<dbReference type="SMART" id="SM00248">
    <property type="entry name" value="ANK"/>
    <property type="match status" value="13"/>
</dbReference>
<dbReference type="AlphaFoldDB" id="A0A8D8QF89"/>
<dbReference type="SUPFAM" id="SSF48403">
    <property type="entry name" value="Ankyrin repeat"/>
    <property type="match status" value="2"/>
</dbReference>
<feature type="repeat" description="ANK" evidence="3">
    <location>
        <begin position="25"/>
        <end position="57"/>
    </location>
</feature>
<feature type="repeat" description="ANK" evidence="3">
    <location>
        <begin position="226"/>
        <end position="258"/>
    </location>
</feature>
<dbReference type="Pfam" id="PF12796">
    <property type="entry name" value="Ank_2"/>
    <property type="match status" value="3"/>
</dbReference>